<evidence type="ECO:0000256" key="1">
    <source>
        <dbReference type="ARBA" id="ARBA00022898"/>
    </source>
</evidence>
<keyword evidence="3" id="KW-0808">Transferase</keyword>
<dbReference type="AlphaFoldDB" id="A0A6B3C9V2"/>
<dbReference type="InterPro" id="IPR015421">
    <property type="entry name" value="PyrdxlP-dep_Trfase_major"/>
</dbReference>
<dbReference type="PANTHER" id="PTHR43795:SF39">
    <property type="entry name" value="AMINOTRANSFERASE CLASS I_CLASSII DOMAIN-CONTAINING PROTEIN"/>
    <property type="match status" value="1"/>
</dbReference>
<dbReference type="GO" id="GO:0030170">
    <property type="term" value="F:pyridoxal phosphate binding"/>
    <property type="evidence" value="ECO:0007669"/>
    <property type="project" value="InterPro"/>
</dbReference>
<dbReference type="InterPro" id="IPR004839">
    <property type="entry name" value="Aminotransferase_I/II_large"/>
</dbReference>
<dbReference type="EMBL" id="JAAGLU010000914">
    <property type="protein sequence ID" value="NEC93518.1"/>
    <property type="molecule type" value="Genomic_DNA"/>
</dbReference>
<keyword evidence="1" id="KW-0663">Pyridoxal phosphate</keyword>
<dbReference type="InterPro" id="IPR015424">
    <property type="entry name" value="PyrdxlP-dep_Trfase"/>
</dbReference>
<feature type="non-terminal residue" evidence="3">
    <location>
        <position position="135"/>
    </location>
</feature>
<gene>
    <name evidence="3" type="ORF">G3I71_49120</name>
</gene>
<dbReference type="SUPFAM" id="SSF53383">
    <property type="entry name" value="PLP-dependent transferases"/>
    <property type="match status" value="1"/>
</dbReference>
<sequence length="135" mass="14497">KEAWSEGTTVRAVALSSPSDPIGEVHPPEVLADLLRVVREHDVDLISDEIYAHAVFGDRPFTSAADPAVNPHWAERTHVVWGFAKDFGLPGLKTGVLHTRAPRVRDAARAMAYFAPVSTATQATLAGHLGGPAWV</sequence>
<feature type="non-terminal residue" evidence="3">
    <location>
        <position position="1"/>
    </location>
</feature>
<feature type="domain" description="Aminotransferase class I/classII large" evidence="2">
    <location>
        <begin position="9"/>
        <end position="132"/>
    </location>
</feature>
<dbReference type="Pfam" id="PF00155">
    <property type="entry name" value="Aminotran_1_2"/>
    <property type="match status" value="1"/>
</dbReference>
<comment type="caution">
    <text evidence="3">The sequence shown here is derived from an EMBL/GenBank/DDBJ whole genome shotgun (WGS) entry which is preliminary data.</text>
</comment>
<dbReference type="InterPro" id="IPR050478">
    <property type="entry name" value="Ethylene_sulfur-biosynth"/>
</dbReference>
<accession>A0A6B3C9V2</accession>
<reference evidence="3" key="1">
    <citation type="submission" date="2020-01" db="EMBL/GenBank/DDBJ databases">
        <title>Insect and environment-associated Actinomycetes.</title>
        <authorList>
            <person name="Currrie C."/>
            <person name="Chevrette M."/>
            <person name="Carlson C."/>
            <person name="Stubbendieck R."/>
            <person name="Wendt-Pienkowski E."/>
        </authorList>
    </citation>
    <scope>NUCLEOTIDE SEQUENCE</scope>
    <source>
        <strain evidence="3">SID12501</strain>
    </source>
</reference>
<dbReference type="Gene3D" id="3.40.640.10">
    <property type="entry name" value="Type I PLP-dependent aspartate aminotransferase-like (Major domain)"/>
    <property type="match status" value="1"/>
</dbReference>
<proteinExistence type="predicted"/>
<name>A0A6B3C9V2_9ACTN</name>
<dbReference type="RefSeq" id="WP_164325481.1">
    <property type="nucleotide sequence ID" value="NZ_JAAGLU010000914.1"/>
</dbReference>
<evidence type="ECO:0000259" key="2">
    <source>
        <dbReference type="Pfam" id="PF00155"/>
    </source>
</evidence>
<evidence type="ECO:0000313" key="3">
    <source>
        <dbReference type="EMBL" id="NEC93518.1"/>
    </source>
</evidence>
<organism evidence="3">
    <name type="scientific">Streptomyces sp. SID12501</name>
    <dbReference type="NCBI Taxonomy" id="2706042"/>
    <lineage>
        <taxon>Bacteria</taxon>
        <taxon>Bacillati</taxon>
        <taxon>Actinomycetota</taxon>
        <taxon>Actinomycetes</taxon>
        <taxon>Kitasatosporales</taxon>
        <taxon>Streptomycetaceae</taxon>
        <taxon>Streptomyces</taxon>
    </lineage>
</organism>
<dbReference type="PANTHER" id="PTHR43795">
    <property type="entry name" value="BIFUNCTIONAL ASPARTATE AMINOTRANSFERASE AND GLUTAMATE/ASPARTATE-PREPHENATE AMINOTRANSFERASE-RELATED"/>
    <property type="match status" value="1"/>
</dbReference>
<protein>
    <submittedName>
        <fullName evidence="3">Aminotransferase class I/II-fold pyridoxal phosphate-dependent enzyme</fullName>
    </submittedName>
</protein>
<dbReference type="PRINTS" id="PR00753">
    <property type="entry name" value="ACCSYNTHASE"/>
</dbReference>
<dbReference type="GO" id="GO:0006520">
    <property type="term" value="P:amino acid metabolic process"/>
    <property type="evidence" value="ECO:0007669"/>
    <property type="project" value="TreeGrafter"/>
</dbReference>
<keyword evidence="3" id="KW-0032">Aminotransferase</keyword>
<dbReference type="GO" id="GO:0008483">
    <property type="term" value="F:transaminase activity"/>
    <property type="evidence" value="ECO:0007669"/>
    <property type="project" value="UniProtKB-KW"/>
</dbReference>